<sequence>MKSFLRICTALAVFAFPSMGWTDVNLLMAEEPGCSWCARWNAEVGDAYHLTDEGRTAPLQRFDLHDGPPDGVTLKSGIYFTPTFVLVKDGVELSRIEGYPGEDFFWGFLARMLENAGLPAGEPTQDNG</sequence>
<dbReference type="STRING" id="1461694.ATO9_04920"/>
<dbReference type="EMBL" id="AQQX01000002">
    <property type="protein sequence ID" value="KGM49372.1"/>
    <property type="molecule type" value="Genomic_DNA"/>
</dbReference>
<comment type="caution">
    <text evidence="2">The sequence shown here is derived from an EMBL/GenBank/DDBJ whole genome shotgun (WGS) entry which is preliminary data.</text>
</comment>
<dbReference type="Gene3D" id="3.40.30.10">
    <property type="entry name" value="Glutaredoxin"/>
    <property type="match status" value="1"/>
</dbReference>
<reference evidence="2 3" key="1">
    <citation type="journal article" date="2015" name="Antonie Van Leeuwenhoek">
        <title>Pseudooceanicola atlanticus gen. nov. sp. nov., isolated from surface seawater of the Atlantic Ocean and reclassification of Oceanicola batsensis, Oceanicola marinus, Oceanicola nitratireducens, Oceanicola nanhaiensis, Oceanicola antarcticus and Oceanicola flagellatus, as Pseudooceanicola batsensis comb. nov., Pseudooceanicola marinus comb. nov., Pseudooceanicola nitratireducens comb. nov., Pseudooceanicola nanhaiensis comb. nov., Pseudooceanicola antarcticus comb. nov., and Pseudooceanicola flagellatus comb. nov.</title>
        <authorList>
            <person name="Lai Q."/>
            <person name="Li G."/>
            <person name="Liu X."/>
            <person name="Du Y."/>
            <person name="Sun F."/>
            <person name="Shao Z."/>
        </authorList>
    </citation>
    <scope>NUCLEOTIDE SEQUENCE [LARGE SCALE GENOMIC DNA]</scope>
    <source>
        <strain evidence="2 3">22II-s11g</strain>
    </source>
</reference>
<evidence type="ECO:0008006" key="4">
    <source>
        <dbReference type="Google" id="ProtNLM"/>
    </source>
</evidence>
<feature type="signal peptide" evidence="1">
    <location>
        <begin position="1"/>
        <end position="20"/>
    </location>
</feature>
<keyword evidence="3" id="KW-1185">Reference proteome</keyword>
<dbReference type="AlphaFoldDB" id="A0A0A0EJQ4"/>
<dbReference type="RefSeq" id="WP_043746076.1">
    <property type="nucleotide sequence ID" value="NZ_AQQX01000002.1"/>
</dbReference>
<evidence type="ECO:0000313" key="3">
    <source>
        <dbReference type="Proteomes" id="UP000030004"/>
    </source>
</evidence>
<dbReference type="Proteomes" id="UP000030004">
    <property type="component" value="Unassembled WGS sequence"/>
</dbReference>
<accession>A0A0A0EJQ4</accession>
<evidence type="ECO:0000256" key="1">
    <source>
        <dbReference type="SAM" id="SignalP"/>
    </source>
</evidence>
<protein>
    <recommendedName>
        <fullName evidence="4">Regulatory protein</fullName>
    </recommendedName>
</protein>
<evidence type="ECO:0000313" key="2">
    <source>
        <dbReference type="EMBL" id="KGM49372.1"/>
    </source>
</evidence>
<keyword evidence="1" id="KW-0732">Signal</keyword>
<dbReference type="SUPFAM" id="SSF52833">
    <property type="entry name" value="Thioredoxin-like"/>
    <property type="match status" value="1"/>
</dbReference>
<proteinExistence type="predicted"/>
<dbReference type="InterPro" id="IPR036249">
    <property type="entry name" value="Thioredoxin-like_sf"/>
</dbReference>
<organism evidence="2 3">
    <name type="scientific">Pseudooceanicola atlanticus</name>
    <dbReference type="NCBI Taxonomy" id="1461694"/>
    <lineage>
        <taxon>Bacteria</taxon>
        <taxon>Pseudomonadati</taxon>
        <taxon>Pseudomonadota</taxon>
        <taxon>Alphaproteobacteria</taxon>
        <taxon>Rhodobacterales</taxon>
        <taxon>Paracoccaceae</taxon>
        <taxon>Pseudooceanicola</taxon>
    </lineage>
</organism>
<name>A0A0A0EJQ4_9RHOB</name>
<dbReference type="OrthoDB" id="7362982at2"/>
<feature type="chain" id="PRO_5001969168" description="Regulatory protein" evidence="1">
    <location>
        <begin position="21"/>
        <end position="128"/>
    </location>
</feature>
<gene>
    <name evidence="2" type="ORF">ATO9_04920</name>
</gene>
<dbReference type="eggNOG" id="COG0526">
    <property type="taxonomic scope" value="Bacteria"/>
</dbReference>